<evidence type="ECO:0008006" key="4">
    <source>
        <dbReference type="Google" id="ProtNLM"/>
    </source>
</evidence>
<protein>
    <recommendedName>
        <fullName evidence="4">Lipoprotein</fullName>
    </recommendedName>
</protein>
<feature type="chain" id="PRO_5045440237" description="Lipoprotein" evidence="1">
    <location>
        <begin position="24"/>
        <end position="187"/>
    </location>
</feature>
<dbReference type="RefSeq" id="WP_186891533.1">
    <property type="nucleotide sequence ID" value="NZ_JACOFU010000005.1"/>
</dbReference>
<accession>A0ABR6XT07</accession>
<reference evidence="2 3" key="1">
    <citation type="submission" date="2020-08" db="EMBL/GenBank/DDBJ databases">
        <title>Novel species isolated from subtropical streams in China.</title>
        <authorList>
            <person name="Lu H."/>
        </authorList>
    </citation>
    <scope>NUCLEOTIDE SEQUENCE [LARGE SCALE GENOMIC DNA]</scope>
    <source>
        <strain evidence="2 3">KCTC 52442</strain>
    </source>
</reference>
<sequence length="187" mass="21608">MSRFRNLLLLFALLALTSCSKKAEFKPFISKDGRFEIASPTSMQYKSQLSHFENGEVTMHSYAGERDGVVYTINYFDIPKVINDEWRRITTSAYEIPTLQTMLEANAWVAEDRKGDEVKISETEVARGEHFAATTKGKTQNLYIRVLWIGNRFYQVMVGYPPKPSYQQEMDAKKFVWSLKLHSAMQN</sequence>
<keyword evidence="3" id="KW-1185">Reference proteome</keyword>
<organism evidence="2 3">
    <name type="scientific">Undibacterium amnicola</name>
    <dbReference type="NCBI Taxonomy" id="1834038"/>
    <lineage>
        <taxon>Bacteria</taxon>
        <taxon>Pseudomonadati</taxon>
        <taxon>Pseudomonadota</taxon>
        <taxon>Betaproteobacteria</taxon>
        <taxon>Burkholderiales</taxon>
        <taxon>Oxalobacteraceae</taxon>
        <taxon>Undibacterium</taxon>
    </lineage>
</organism>
<evidence type="ECO:0000313" key="3">
    <source>
        <dbReference type="Proteomes" id="UP000643610"/>
    </source>
</evidence>
<gene>
    <name evidence="2" type="ORF">H8K33_13355</name>
</gene>
<name>A0ABR6XT07_9BURK</name>
<feature type="signal peptide" evidence="1">
    <location>
        <begin position="1"/>
        <end position="23"/>
    </location>
</feature>
<dbReference type="Proteomes" id="UP000643610">
    <property type="component" value="Unassembled WGS sequence"/>
</dbReference>
<evidence type="ECO:0000313" key="2">
    <source>
        <dbReference type="EMBL" id="MBC3832488.1"/>
    </source>
</evidence>
<comment type="caution">
    <text evidence="2">The sequence shown here is derived from an EMBL/GenBank/DDBJ whole genome shotgun (WGS) entry which is preliminary data.</text>
</comment>
<evidence type="ECO:0000256" key="1">
    <source>
        <dbReference type="SAM" id="SignalP"/>
    </source>
</evidence>
<keyword evidence="1" id="KW-0732">Signal</keyword>
<proteinExistence type="predicted"/>
<dbReference type="PROSITE" id="PS51257">
    <property type="entry name" value="PROKAR_LIPOPROTEIN"/>
    <property type="match status" value="1"/>
</dbReference>
<dbReference type="EMBL" id="JACOFU010000005">
    <property type="protein sequence ID" value="MBC3832488.1"/>
    <property type="molecule type" value="Genomic_DNA"/>
</dbReference>